<organism evidence="2 3">
    <name type="scientific">Pleodorina starrii</name>
    <dbReference type="NCBI Taxonomy" id="330485"/>
    <lineage>
        <taxon>Eukaryota</taxon>
        <taxon>Viridiplantae</taxon>
        <taxon>Chlorophyta</taxon>
        <taxon>core chlorophytes</taxon>
        <taxon>Chlorophyceae</taxon>
        <taxon>CS clade</taxon>
        <taxon>Chlamydomonadales</taxon>
        <taxon>Volvocaceae</taxon>
        <taxon>Pleodorina</taxon>
    </lineage>
</organism>
<keyword evidence="3" id="KW-1185">Reference proteome</keyword>
<protein>
    <recommendedName>
        <fullName evidence="4">Coenzyme Q-binding protein COQ10 START domain-containing protein</fullName>
    </recommendedName>
</protein>
<evidence type="ECO:0000313" key="3">
    <source>
        <dbReference type="Proteomes" id="UP001165080"/>
    </source>
</evidence>
<dbReference type="SUPFAM" id="SSF55961">
    <property type="entry name" value="Bet v1-like"/>
    <property type="match status" value="1"/>
</dbReference>
<dbReference type="InterPro" id="IPR023393">
    <property type="entry name" value="START-like_dom_sf"/>
</dbReference>
<evidence type="ECO:0000256" key="1">
    <source>
        <dbReference type="SAM" id="MobiDB-lite"/>
    </source>
</evidence>
<feature type="region of interest" description="Disordered" evidence="1">
    <location>
        <begin position="156"/>
        <end position="183"/>
    </location>
</feature>
<feature type="region of interest" description="Disordered" evidence="1">
    <location>
        <begin position="251"/>
        <end position="287"/>
    </location>
</feature>
<accession>A0A9W6BUA8</accession>
<gene>
    <name evidence="2" type="primary">PLEST005422</name>
    <name evidence="2" type="ORF">PLESTB_001343400</name>
</gene>
<dbReference type="AlphaFoldDB" id="A0A9W6BUA8"/>
<dbReference type="Proteomes" id="UP001165080">
    <property type="component" value="Unassembled WGS sequence"/>
</dbReference>
<dbReference type="PANTHER" id="PTHR31385:SF1">
    <property type="entry name" value="PUTATIVE (DUF220)-RELATED"/>
    <property type="match status" value="1"/>
</dbReference>
<dbReference type="EMBL" id="BRXU01000022">
    <property type="protein sequence ID" value="GLC58298.1"/>
    <property type="molecule type" value="Genomic_DNA"/>
</dbReference>
<dbReference type="PANTHER" id="PTHR31385">
    <property type="entry name" value="PUTATIVE (DUF220)-RELATED"/>
    <property type="match status" value="1"/>
</dbReference>
<feature type="compositionally biased region" description="Basic residues" evidence="1">
    <location>
        <begin position="162"/>
        <end position="177"/>
    </location>
</feature>
<name>A0A9W6BUA8_9CHLO</name>
<dbReference type="OrthoDB" id="530906at2759"/>
<evidence type="ECO:0000313" key="2">
    <source>
        <dbReference type="EMBL" id="GLC58298.1"/>
    </source>
</evidence>
<evidence type="ECO:0008006" key="4">
    <source>
        <dbReference type="Google" id="ProtNLM"/>
    </source>
</evidence>
<sequence length="317" mass="35092">MTNQGQGVAKGGAQTSMDNTEAWEEKGQTISVSEGGGFLYNITLRAKVDSNPNDIYDILTDPNTNSIFRSIKECTYRRVLEDDGRGRRKLEVGHRAITRFLFISVSFETHLHVWEDDNERTIKFQMARPGMMQKFDGCWRIKPFTQETLDSIYHPERLQGRPPHHHHHHQHQHHQQQHHGGGFGPFNASGLFGFLSAHKPHPEASESLVTLEQNILPRGHVPPGVKGLVRGLCAHQIRCLMDDLRIELQRRKDGTSSTLGRKPMGASAPGGTHAAEQPAAEDKGKGRAAAATAATSLALAGRSLWSSAAPFNITVQL</sequence>
<reference evidence="2 3" key="1">
    <citation type="journal article" date="2023" name="Commun. Biol.">
        <title>Reorganization of the ancestral sex-determining regions during the evolution of trioecy in Pleodorina starrii.</title>
        <authorList>
            <person name="Takahashi K."/>
            <person name="Suzuki S."/>
            <person name="Kawai-Toyooka H."/>
            <person name="Yamamoto K."/>
            <person name="Hamaji T."/>
            <person name="Ootsuki R."/>
            <person name="Yamaguchi H."/>
            <person name="Kawachi M."/>
            <person name="Higashiyama T."/>
            <person name="Nozaki H."/>
        </authorList>
    </citation>
    <scope>NUCLEOTIDE SEQUENCE [LARGE SCALE GENOMIC DNA]</scope>
    <source>
        <strain evidence="2 3">NIES-4479</strain>
    </source>
</reference>
<proteinExistence type="predicted"/>
<dbReference type="Gene3D" id="3.30.530.20">
    <property type="match status" value="1"/>
</dbReference>
<comment type="caution">
    <text evidence="2">The sequence shown here is derived from an EMBL/GenBank/DDBJ whole genome shotgun (WGS) entry which is preliminary data.</text>
</comment>